<feature type="domain" description="Retroviral polymerase SH3-like" evidence="2">
    <location>
        <begin position="529"/>
        <end position="580"/>
    </location>
</feature>
<reference evidence="3" key="2">
    <citation type="submission" date="2022-01" db="EMBL/GenBank/DDBJ databases">
        <authorList>
            <person name="Yamashiro T."/>
            <person name="Shiraishi A."/>
            <person name="Satake H."/>
            <person name="Nakayama K."/>
        </authorList>
    </citation>
    <scope>NUCLEOTIDE SEQUENCE</scope>
</reference>
<proteinExistence type="predicted"/>
<evidence type="ECO:0000313" key="4">
    <source>
        <dbReference type="Proteomes" id="UP001151760"/>
    </source>
</evidence>
<organism evidence="3 4">
    <name type="scientific">Tanacetum coccineum</name>
    <dbReference type="NCBI Taxonomy" id="301880"/>
    <lineage>
        <taxon>Eukaryota</taxon>
        <taxon>Viridiplantae</taxon>
        <taxon>Streptophyta</taxon>
        <taxon>Embryophyta</taxon>
        <taxon>Tracheophyta</taxon>
        <taxon>Spermatophyta</taxon>
        <taxon>Magnoliopsida</taxon>
        <taxon>eudicotyledons</taxon>
        <taxon>Gunneridae</taxon>
        <taxon>Pentapetalae</taxon>
        <taxon>asterids</taxon>
        <taxon>campanulids</taxon>
        <taxon>Asterales</taxon>
        <taxon>Asteraceae</taxon>
        <taxon>Asteroideae</taxon>
        <taxon>Anthemideae</taxon>
        <taxon>Anthemidinae</taxon>
        <taxon>Tanacetum</taxon>
    </lineage>
</organism>
<gene>
    <name evidence="3" type="ORF">Tco_0907385</name>
</gene>
<keyword evidence="4" id="KW-1185">Reference proteome</keyword>
<sequence length="654" mass="73917">MFVLPDDQINYVINCLTAKSTWDDLILYHEGPSDVKESRALLAKSKRFFKKGTQRFSNAKATDQTECYKFGKKGHFVRDCWSKASVPLYQSPFQPKPLSSSQHKPKLRPTKEFEAKYNKVKAKLALLSSSASASKAATIKNKGLIAEVYEWNEEEVSSNNNEMVDVKHVNNEILKENRNLRTELKELTAITETWLNTDDTKVSIPGVERPWLSESEGFILPNHDTGRKFLVGSQRNTTDPSFVVTDSSATEYDSADESSVCSTHLPPLKKLDGVELIFGPKTIKLILRSKSTFKAETLKGVKINEPSSAPAKGNKSSSTLKVNSAPAGKLKSVKIKDDPPIAIVIKELNDLKLQISKNQSSYSRNNQQRIVTRIISLEREINPRNPQHAFKRCEACGSLTYTTTDHCDIKWFKRGEALQAKKAEALKSTRSESSNANRSKTPTKRHMTGVKSYLHKYVEQPGPKVVFGDDSTCTTKGYGSIKCNGIVFIKFDEKRGTIFNSNKEVVMIAPRVRDVYVLDMTSSAQESFYIHNHKDHLGKFDEKADDGYLLGYSLVSKAFRVFNIRRQQTKETYHITFDESLDAIKFSKPSVDNINIAENERYPPNEYLHHYEPSQRYQTNSNDVSFIEPYECPEPVVLETKVSSDQNGQTDQND</sequence>
<feature type="region of interest" description="Disordered" evidence="1">
    <location>
        <begin position="425"/>
        <end position="446"/>
    </location>
</feature>
<dbReference type="Proteomes" id="UP001151760">
    <property type="component" value="Unassembled WGS sequence"/>
</dbReference>
<reference evidence="3" key="1">
    <citation type="journal article" date="2022" name="Int. J. Mol. Sci.">
        <title>Draft Genome of Tanacetum Coccineum: Genomic Comparison of Closely Related Tanacetum-Family Plants.</title>
        <authorList>
            <person name="Yamashiro T."/>
            <person name="Shiraishi A."/>
            <person name="Nakayama K."/>
            <person name="Satake H."/>
        </authorList>
    </citation>
    <scope>NUCLEOTIDE SEQUENCE</scope>
</reference>
<evidence type="ECO:0000256" key="1">
    <source>
        <dbReference type="SAM" id="MobiDB-lite"/>
    </source>
</evidence>
<comment type="caution">
    <text evidence="3">The sequence shown here is derived from an EMBL/GenBank/DDBJ whole genome shotgun (WGS) entry which is preliminary data.</text>
</comment>
<dbReference type="InterPro" id="IPR057670">
    <property type="entry name" value="SH3_retrovirus"/>
</dbReference>
<dbReference type="EMBL" id="BQNB010014349">
    <property type="protein sequence ID" value="GJT27110.1"/>
    <property type="molecule type" value="Genomic_DNA"/>
</dbReference>
<feature type="compositionally biased region" description="Polar residues" evidence="1">
    <location>
        <begin position="431"/>
        <end position="440"/>
    </location>
</feature>
<evidence type="ECO:0000313" key="3">
    <source>
        <dbReference type="EMBL" id="GJT27110.1"/>
    </source>
</evidence>
<dbReference type="Pfam" id="PF25597">
    <property type="entry name" value="SH3_retrovirus"/>
    <property type="match status" value="1"/>
</dbReference>
<accession>A0ABQ5CJE7</accession>
<evidence type="ECO:0000259" key="2">
    <source>
        <dbReference type="Pfam" id="PF25597"/>
    </source>
</evidence>
<dbReference type="Gene3D" id="4.10.60.10">
    <property type="entry name" value="Zinc finger, CCHC-type"/>
    <property type="match status" value="1"/>
</dbReference>
<protein>
    <recommendedName>
        <fullName evidence="2">Retroviral polymerase SH3-like domain-containing protein</fullName>
    </recommendedName>
</protein>
<name>A0ABQ5CJE7_9ASTR</name>
<feature type="region of interest" description="Disordered" evidence="1">
    <location>
        <begin position="304"/>
        <end position="323"/>
    </location>
</feature>